<dbReference type="FunFam" id="3.30.1130.10:FF:000003">
    <property type="entry name" value="7,8-dihydroneopterin aldolase"/>
    <property type="match status" value="1"/>
</dbReference>
<comment type="similarity">
    <text evidence="3 6">Belongs to the DHNA family.</text>
</comment>
<evidence type="ECO:0000256" key="2">
    <source>
        <dbReference type="ARBA" id="ARBA00005013"/>
    </source>
</evidence>
<dbReference type="NCBIfam" id="TIGR00525">
    <property type="entry name" value="folB"/>
    <property type="match status" value="1"/>
</dbReference>
<dbReference type="InterPro" id="IPR006157">
    <property type="entry name" value="FolB_dom"/>
</dbReference>
<dbReference type="Pfam" id="PF02152">
    <property type="entry name" value="FolB"/>
    <property type="match status" value="1"/>
</dbReference>
<dbReference type="Proteomes" id="UP000054705">
    <property type="component" value="Unassembled WGS sequence"/>
</dbReference>
<evidence type="ECO:0000256" key="5">
    <source>
        <dbReference type="ARBA" id="ARBA00023239"/>
    </source>
</evidence>
<evidence type="ECO:0000256" key="6">
    <source>
        <dbReference type="RuleBase" id="RU362079"/>
    </source>
</evidence>
<keyword evidence="5 6" id="KW-0456">Lyase</keyword>
<comment type="pathway">
    <text evidence="2 6">Cofactor biosynthesis; tetrahydrofolate biosynthesis; 2-amino-4-hydroxy-6-hydroxymethyl-7,8-dihydropteridine diphosphate from 7,8-dihydroneopterin triphosphate: step 3/4.</text>
</comment>
<dbReference type="GO" id="GO:0005737">
    <property type="term" value="C:cytoplasm"/>
    <property type="evidence" value="ECO:0007669"/>
    <property type="project" value="TreeGrafter"/>
</dbReference>
<reference evidence="9" key="1">
    <citation type="journal article" date="2015" name="MBio">
        <title>Genome-Resolved Metagenomic Analysis Reveals Roles for Candidate Phyla and Other Microbial Community Members in Biogeochemical Transformations in Oil Reservoirs.</title>
        <authorList>
            <person name="Hu P."/>
            <person name="Tom L."/>
            <person name="Singh A."/>
            <person name="Thomas B.C."/>
            <person name="Baker B.J."/>
            <person name="Piceno Y.M."/>
            <person name="Andersen G.L."/>
            <person name="Banfield J.F."/>
        </authorList>
    </citation>
    <scope>NUCLEOTIDE SEQUENCE [LARGE SCALE GENOMIC DNA]</scope>
</reference>
<proteinExistence type="inferred from homology"/>
<name>A0A124FYK7_9FIRM</name>
<evidence type="ECO:0000256" key="3">
    <source>
        <dbReference type="ARBA" id="ARBA00005708"/>
    </source>
</evidence>
<dbReference type="EC" id="4.1.2.25" evidence="6"/>
<dbReference type="PANTHER" id="PTHR42844">
    <property type="entry name" value="DIHYDRONEOPTERIN ALDOLASE 1-RELATED"/>
    <property type="match status" value="1"/>
</dbReference>
<evidence type="ECO:0000256" key="1">
    <source>
        <dbReference type="ARBA" id="ARBA00001353"/>
    </source>
</evidence>
<dbReference type="SUPFAM" id="SSF55620">
    <property type="entry name" value="Tetrahydrobiopterin biosynthesis enzymes-like"/>
    <property type="match status" value="1"/>
</dbReference>
<dbReference type="GO" id="GO:0004150">
    <property type="term" value="F:dihydroneopterin aldolase activity"/>
    <property type="evidence" value="ECO:0007669"/>
    <property type="project" value="UniProtKB-UniRule"/>
</dbReference>
<keyword evidence="4 6" id="KW-0289">Folate biosynthesis</keyword>
<organism evidence="8 9">
    <name type="scientific">Pelotomaculum thermopropionicum</name>
    <dbReference type="NCBI Taxonomy" id="110500"/>
    <lineage>
        <taxon>Bacteria</taxon>
        <taxon>Bacillati</taxon>
        <taxon>Bacillota</taxon>
        <taxon>Clostridia</taxon>
        <taxon>Eubacteriales</taxon>
        <taxon>Desulfotomaculaceae</taxon>
        <taxon>Pelotomaculum</taxon>
    </lineage>
</organism>
<sequence length="125" mass="14140">MDKIILAGMEFYGYHGTLPEERALGQRFIVDVELFLDLSRAGKSDRRDHTVNYAAVFRLAESIVSGRPCNLIESVAEAIAAAVLERFPVEEALVRVKKPQTPVPGHFTWMAVEIRRKNHNPFFLS</sequence>
<accession>A0A124FYK7</accession>
<dbReference type="GO" id="GO:0046654">
    <property type="term" value="P:tetrahydrofolate biosynthetic process"/>
    <property type="evidence" value="ECO:0007669"/>
    <property type="project" value="UniProtKB-UniRule"/>
</dbReference>
<dbReference type="InterPro" id="IPR043133">
    <property type="entry name" value="GTP-CH-I_C/QueF"/>
</dbReference>
<evidence type="ECO:0000256" key="4">
    <source>
        <dbReference type="ARBA" id="ARBA00022909"/>
    </source>
</evidence>
<gene>
    <name evidence="8" type="ORF">XD97_0641</name>
</gene>
<dbReference type="PANTHER" id="PTHR42844:SF1">
    <property type="entry name" value="DIHYDRONEOPTERIN ALDOLASE 1-RELATED"/>
    <property type="match status" value="1"/>
</dbReference>
<comment type="function">
    <text evidence="6">Catalyzes the conversion of 7,8-dihydroneopterin to 6-hydroxymethyl-7,8-dihydropterin.</text>
</comment>
<feature type="domain" description="Dihydroneopterin aldolase/epimerase" evidence="7">
    <location>
        <begin position="4"/>
        <end position="116"/>
    </location>
</feature>
<comment type="caution">
    <text evidence="8">The sequence shown here is derived from an EMBL/GenBank/DDBJ whole genome shotgun (WGS) entry which is preliminary data.</text>
</comment>
<dbReference type="CDD" id="cd00534">
    <property type="entry name" value="DHNA_DHNTPE"/>
    <property type="match status" value="1"/>
</dbReference>
<evidence type="ECO:0000313" key="9">
    <source>
        <dbReference type="Proteomes" id="UP000054705"/>
    </source>
</evidence>
<dbReference type="Gene3D" id="3.30.1130.10">
    <property type="match status" value="1"/>
</dbReference>
<comment type="catalytic activity">
    <reaction evidence="1 6">
        <text>7,8-dihydroneopterin = 6-hydroxymethyl-7,8-dihydropterin + glycolaldehyde</text>
        <dbReference type="Rhea" id="RHEA:10540"/>
        <dbReference type="ChEBI" id="CHEBI:17001"/>
        <dbReference type="ChEBI" id="CHEBI:17071"/>
        <dbReference type="ChEBI" id="CHEBI:44841"/>
        <dbReference type="EC" id="4.1.2.25"/>
    </reaction>
</comment>
<dbReference type="GO" id="GO:0046656">
    <property type="term" value="P:folic acid biosynthetic process"/>
    <property type="evidence" value="ECO:0007669"/>
    <property type="project" value="UniProtKB-UniRule"/>
</dbReference>
<dbReference type="PATRIC" id="fig|110500.4.peg.96"/>
<dbReference type="NCBIfam" id="TIGR00526">
    <property type="entry name" value="folB_dom"/>
    <property type="match status" value="1"/>
</dbReference>
<dbReference type="SMART" id="SM00905">
    <property type="entry name" value="FolB"/>
    <property type="match status" value="1"/>
</dbReference>
<dbReference type="AlphaFoldDB" id="A0A124FYK7"/>
<evidence type="ECO:0000313" key="8">
    <source>
        <dbReference type="EMBL" id="KUK81461.1"/>
    </source>
</evidence>
<dbReference type="InterPro" id="IPR006156">
    <property type="entry name" value="Dihydroneopterin_aldolase"/>
</dbReference>
<protein>
    <recommendedName>
        <fullName evidence="6">7,8-dihydroneopterin aldolase</fullName>
        <ecNumber evidence="6">4.1.2.25</ecNumber>
    </recommendedName>
</protein>
<dbReference type="EMBL" id="LGGS01000150">
    <property type="protein sequence ID" value="KUK81461.1"/>
    <property type="molecule type" value="Genomic_DNA"/>
</dbReference>
<evidence type="ECO:0000259" key="7">
    <source>
        <dbReference type="SMART" id="SM00905"/>
    </source>
</evidence>
<dbReference type="UniPathway" id="UPA00077">
    <property type="reaction ID" value="UER00154"/>
</dbReference>